<evidence type="ECO:0000256" key="3">
    <source>
        <dbReference type="ARBA" id="ARBA00022692"/>
    </source>
</evidence>
<dbReference type="InterPro" id="IPR024791">
    <property type="entry name" value="Cyt_c/ubiquinol_Oxase_su3"/>
</dbReference>
<dbReference type="PROSITE" id="PS50253">
    <property type="entry name" value="COX3"/>
    <property type="match status" value="1"/>
</dbReference>
<reference evidence="10" key="1">
    <citation type="journal article" date="2019" name="Int. J. Syst. Evol. Microbiol.">
        <title>The Global Catalogue of Microorganisms (GCM) 10K type strain sequencing project: providing services to taxonomists for standard genome sequencing and annotation.</title>
        <authorList>
            <consortium name="The Broad Institute Genomics Platform"/>
            <consortium name="The Broad Institute Genome Sequencing Center for Infectious Disease"/>
            <person name="Wu L."/>
            <person name="Ma J."/>
        </authorList>
    </citation>
    <scope>NUCLEOTIDE SEQUENCE [LARGE SCALE GENOMIC DNA]</scope>
    <source>
        <strain evidence="10">CECT 7806</strain>
    </source>
</reference>
<feature type="transmembrane region" description="Helical" evidence="7">
    <location>
        <begin position="81"/>
        <end position="101"/>
    </location>
</feature>
<dbReference type="EMBL" id="JAUFPT010000061">
    <property type="protein sequence ID" value="MDN3572604.1"/>
    <property type="molecule type" value="Genomic_DNA"/>
</dbReference>
<protein>
    <submittedName>
        <fullName evidence="9">Cytochrome c oxidase subunit 3</fullName>
    </submittedName>
</protein>
<keyword evidence="4 7" id="KW-1133">Transmembrane helix</keyword>
<evidence type="ECO:0000313" key="10">
    <source>
        <dbReference type="Proteomes" id="UP001244297"/>
    </source>
</evidence>
<gene>
    <name evidence="9" type="ORF">QWZ18_18475</name>
</gene>
<feature type="transmembrane region" description="Helical" evidence="7">
    <location>
        <begin position="113"/>
        <end position="131"/>
    </location>
</feature>
<feature type="transmembrane region" description="Helical" evidence="7">
    <location>
        <begin position="207"/>
        <end position="226"/>
    </location>
</feature>
<dbReference type="PANTHER" id="PTHR11403">
    <property type="entry name" value="CYTOCHROME C OXIDASE SUBUNIT III"/>
    <property type="match status" value="1"/>
</dbReference>
<feature type="domain" description="Heme-copper oxidase subunit III family profile" evidence="8">
    <location>
        <begin position="38"/>
        <end position="228"/>
    </location>
</feature>
<keyword evidence="3 6" id="KW-0812">Transmembrane</keyword>
<evidence type="ECO:0000256" key="2">
    <source>
        <dbReference type="ARBA" id="ARBA00010581"/>
    </source>
</evidence>
<proteinExistence type="inferred from homology"/>
<feature type="transmembrane region" description="Helical" evidence="7">
    <location>
        <begin position="41"/>
        <end position="61"/>
    </location>
</feature>
<evidence type="ECO:0000256" key="7">
    <source>
        <dbReference type="SAM" id="Phobius"/>
    </source>
</evidence>
<evidence type="ECO:0000256" key="4">
    <source>
        <dbReference type="ARBA" id="ARBA00022989"/>
    </source>
</evidence>
<keyword evidence="10" id="KW-1185">Reference proteome</keyword>
<dbReference type="SUPFAM" id="SSF81452">
    <property type="entry name" value="Cytochrome c oxidase subunit III-like"/>
    <property type="match status" value="1"/>
</dbReference>
<accession>A0ABT8ARQ1</accession>
<name>A0ABT8ARQ1_9HYPH</name>
<comment type="subcellular location">
    <subcellularLocation>
        <location evidence="6">Cell membrane</location>
        <topology evidence="6">Multi-pass membrane protein</topology>
    </subcellularLocation>
    <subcellularLocation>
        <location evidence="1">Membrane</location>
        <topology evidence="1">Multi-pass membrane protein</topology>
    </subcellularLocation>
</comment>
<dbReference type="RefSeq" id="WP_238290045.1">
    <property type="nucleotide sequence ID" value="NZ_BPQS01000019.1"/>
</dbReference>
<dbReference type="Pfam" id="PF00510">
    <property type="entry name" value="COX3"/>
    <property type="match status" value="1"/>
</dbReference>
<dbReference type="Gene3D" id="1.20.120.80">
    <property type="entry name" value="Cytochrome c oxidase, subunit III, four-helix bundle"/>
    <property type="match status" value="1"/>
</dbReference>
<dbReference type="InterPro" id="IPR013833">
    <property type="entry name" value="Cyt_c_oxidase_su3_a-hlx"/>
</dbReference>
<comment type="similarity">
    <text evidence="2 6">Belongs to the cytochrome c oxidase subunit 3 family.</text>
</comment>
<evidence type="ECO:0000256" key="6">
    <source>
        <dbReference type="RuleBase" id="RU003376"/>
    </source>
</evidence>
<sequence>MTDPAIATEAPLHAEFLREPWDGLGLPQEEALSYQRFGATFGIWIFIASEVLFFGALFLFYAAVRAEHAEAFATAARETNIVYGTLNTAILLTSGLSAAAASLASEHVPLRRLTQWCLVATATLGLAFLAVKGMEYRDDIAEHLVPGRGFKLPEPSAQLFFGFYWLSTGIHGVHLTVGIGLVARLIWIGWRHPERLPGNPQVEVTMLYWGFVDMVWLFLYPALYLVGRPG</sequence>
<dbReference type="Proteomes" id="UP001244297">
    <property type="component" value="Unassembled WGS sequence"/>
</dbReference>
<feature type="transmembrane region" description="Helical" evidence="7">
    <location>
        <begin position="161"/>
        <end position="187"/>
    </location>
</feature>
<evidence type="ECO:0000313" key="9">
    <source>
        <dbReference type="EMBL" id="MDN3572604.1"/>
    </source>
</evidence>
<evidence type="ECO:0000256" key="1">
    <source>
        <dbReference type="ARBA" id="ARBA00004141"/>
    </source>
</evidence>
<organism evidence="9 10">
    <name type="scientific">Methylobacterium longum</name>
    <dbReference type="NCBI Taxonomy" id="767694"/>
    <lineage>
        <taxon>Bacteria</taxon>
        <taxon>Pseudomonadati</taxon>
        <taxon>Pseudomonadota</taxon>
        <taxon>Alphaproteobacteria</taxon>
        <taxon>Hyphomicrobiales</taxon>
        <taxon>Methylobacteriaceae</taxon>
        <taxon>Methylobacterium</taxon>
    </lineage>
</organism>
<dbReference type="InterPro" id="IPR000298">
    <property type="entry name" value="Cyt_c_oxidase-like_su3"/>
</dbReference>
<keyword evidence="5 7" id="KW-0472">Membrane</keyword>
<evidence type="ECO:0000259" key="8">
    <source>
        <dbReference type="PROSITE" id="PS50253"/>
    </source>
</evidence>
<dbReference type="PANTHER" id="PTHR11403:SF6">
    <property type="entry name" value="NITRIC OXIDE REDUCTASE SUBUNIT E"/>
    <property type="match status" value="1"/>
</dbReference>
<comment type="caution">
    <text evidence="9">The sequence shown here is derived from an EMBL/GenBank/DDBJ whole genome shotgun (WGS) entry which is preliminary data.</text>
</comment>
<evidence type="ECO:0000256" key="5">
    <source>
        <dbReference type="ARBA" id="ARBA00023136"/>
    </source>
</evidence>
<dbReference type="InterPro" id="IPR035973">
    <property type="entry name" value="Cyt_c_oxidase_su3-like_sf"/>
</dbReference>